<evidence type="ECO:0000256" key="4">
    <source>
        <dbReference type="ARBA" id="ARBA00022605"/>
    </source>
</evidence>
<keyword evidence="7 9" id="KW-0511">Multifunctional enzyme</keyword>
<keyword evidence="8 9" id="KW-0012">Acyltransferase</keyword>
<name>A0A0R1W7H5_9LACO</name>
<dbReference type="Pfam" id="PF01960">
    <property type="entry name" value="ArgJ"/>
    <property type="match status" value="1"/>
</dbReference>
<feature type="binding site" evidence="9">
    <location>
        <position position="153"/>
    </location>
    <ligand>
        <name>substrate</name>
    </ligand>
</feature>
<dbReference type="PANTHER" id="PTHR23100">
    <property type="entry name" value="ARGININE BIOSYNTHESIS BIFUNCTIONAL PROTEIN ARGJ"/>
    <property type="match status" value="1"/>
</dbReference>
<evidence type="ECO:0000313" key="11">
    <source>
        <dbReference type="Proteomes" id="UP000051820"/>
    </source>
</evidence>
<feature type="chain" id="PRO_5023453365" description="Arginine biosynthesis bifunctional protein ArgJ alpha chain" evidence="9">
    <location>
        <begin position="1"/>
        <end position="189"/>
    </location>
</feature>
<dbReference type="STRING" id="1423807.FD16_GL000399"/>
<feature type="site" description="Involved in the stabilization of negative charge on the oxyanion by the formation of the oxyanion hole" evidence="9">
    <location>
        <position position="120"/>
    </location>
</feature>
<evidence type="ECO:0000256" key="7">
    <source>
        <dbReference type="ARBA" id="ARBA00023268"/>
    </source>
</evidence>
<evidence type="ECO:0000313" key="10">
    <source>
        <dbReference type="EMBL" id="KRM11860.1"/>
    </source>
</evidence>
<feature type="binding site" evidence="9">
    <location>
        <position position="398"/>
    </location>
    <ligand>
        <name>substrate</name>
    </ligand>
</feature>
<gene>
    <name evidence="9" type="primary">argJ</name>
    <name evidence="10" type="ORF">FD16_GL000399</name>
</gene>
<dbReference type="EC" id="2.3.1.35" evidence="9"/>
<evidence type="ECO:0000256" key="2">
    <source>
        <dbReference type="ARBA" id="ARBA00011475"/>
    </source>
</evidence>
<keyword evidence="3 9" id="KW-0055">Arginine biosynthesis</keyword>
<dbReference type="OrthoDB" id="9804242at2"/>
<feature type="site" description="Involved in the stabilization of negative charge on the oxyanion by the formation of the oxyanion hole" evidence="9">
    <location>
        <position position="121"/>
    </location>
</feature>
<dbReference type="EMBL" id="AZGF01000013">
    <property type="protein sequence ID" value="KRM11860.1"/>
    <property type="molecule type" value="Genomic_DNA"/>
</dbReference>
<keyword evidence="11" id="KW-1185">Reference proteome</keyword>
<dbReference type="NCBIfam" id="TIGR00120">
    <property type="entry name" value="ArgJ"/>
    <property type="match status" value="1"/>
</dbReference>
<dbReference type="InterPro" id="IPR042195">
    <property type="entry name" value="ArgJ_beta_C"/>
</dbReference>
<comment type="pathway">
    <text evidence="9">Amino-acid biosynthesis; L-arginine biosynthesis; L-ornithine and N-acetyl-L-glutamate from L-glutamate and N(2)-acetyl-L-ornithine (cyclic): step 1/1.</text>
</comment>
<evidence type="ECO:0000256" key="6">
    <source>
        <dbReference type="ARBA" id="ARBA00022813"/>
    </source>
</evidence>
<comment type="pathway">
    <text evidence="9">Amino-acid biosynthesis; L-arginine biosynthesis; N(2)-acetyl-L-ornithine from L-glutamate: step 1/4.</text>
</comment>
<dbReference type="Gene3D" id="3.10.20.340">
    <property type="entry name" value="ArgJ beta chain, C-terminal domain"/>
    <property type="match status" value="1"/>
</dbReference>
<accession>A0A0R1W7H5</accession>
<keyword evidence="4 9" id="KW-0028">Amino-acid biosynthesis</keyword>
<feature type="chain" id="PRO_5023453366" description="Arginine biosynthesis bifunctional protein ArgJ beta chain" evidence="9">
    <location>
        <begin position="190"/>
        <end position="403"/>
    </location>
</feature>
<comment type="subunit">
    <text evidence="2 9">Heterotetramer of two alpha and two beta chains.</text>
</comment>
<dbReference type="GO" id="GO:0004042">
    <property type="term" value="F:L-glutamate N-acetyltransferase activity"/>
    <property type="evidence" value="ECO:0007669"/>
    <property type="project" value="UniProtKB-UniRule"/>
</dbReference>
<dbReference type="eggNOG" id="COG1364">
    <property type="taxonomic scope" value="Bacteria"/>
</dbReference>
<evidence type="ECO:0000256" key="1">
    <source>
        <dbReference type="ARBA" id="ARBA00006774"/>
    </source>
</evidence>
<dbReference type="HAMAP" id="MF_01106">
    <property type="entry name" value="ArgJ"/>
    <property type="match status" value="1"/>
</dbReference>
<keyword evidence="5 9" id="KW-0808">Transferase</keyword>
<comment type="catalytic activity">
    <reaction evidence="9">
        <text>L-glutamate + acetyl-CoA = N-acetyl-L-glutamate + CoA + H(+)</text>
        <dbReference type="Rhea" id="RHEA:24292"/>
        <dbReference type="ChEBI" id="CHEBI:15378"/>
        <dbReference type="ChEBI" id="CHEBI:29985"/>
        <dbReference type="ChEBI" id="CHEBI:44337"/>
        <dbReference type="ChEBI" id="CHEBI:57287"/>
        <dbReference type="ChEBI" id="CHEBI:57288"/>
        <dbReference type="EC" id="2.3.1.1"/>
    </reaction>
</comment>
<feature type="binding site" evidence="9">
    <location>
        <position position="190"/>
    </location>
    <ligand>
        <name>substrate</name>
    </ligand>
</feature>
<protein>
    <recommendedName>
        <fullName evidence="9">Arginine biosynthesis bifunctional protein ArgJ</fullName>
    </recommendedName>
    <domain>
        <recommendedName>
            <fullName evidence="9">Glutamate N-acetyltransferase</fullName>
            <ecNumber evidence="9">2.3.1.35</ecNumber>
        </recommendedName>
        <alternativeName>
            <fullName evidence="9">Ornithine acetyltransferase</fullName>
            <shortName evidence="9">OATase</shortName>
        </alternativeName>
        <alternativeName>
            <fullName evidence="9">Ornithine transacetylase</fullName>
        </alternativeName>
    </domain>
    <domain>
        <recommendedName>
            <fullName evidence="9">Amino-acid acetyltransferase</fullName>
            <ecNumber evidence="9">2.3.1.1</ecNumber>
        </recommendedName>
        <alternativeName>
            <fullName evidence="9">N-acetylglutamate synthase</fullName>
            <shortName evidence="9">AGSase</shortName>
        </alternativeName>
    </domain>
    <component>
        <recommendedName>
            <fullName evidence="9">Arginine biosynthesis bifunctional protein ArgJ alpha chain</fullName>
        </recommendedName>
    </component>
    <component>
        <recommendedName>
            <fullName evidence="9">Arginine biosynthesis bifunctional protein ArgJ beta chain</fullName>
        </recommendedName>
    </component>
</protein>
<dbReference type="InterPro" id="IPR016117">
    <property type="entry name" value="ArgJ-like_dom_sf"/>
</dbReference>
<comment type="subcellular location">
    <subcellularLocation>
        <location evidence="9">Cytoplasm</location>
    </subcellularLocation>
</comment>
<proteinExistence type="inferred from homology"/>
<dbReference type="PANTHER" id="PTHR23100:SF0">
    <property type="entry name" value="ARGININE BIOSYNTHESIS BIFUNCTIONAL PROTEIN ARGJ, MITOCHONDRIAL"/>
    <property type="match status" value="1"/>
</dbReference>
<dbReference type="GO" id="GO:0006592">
    <property type="term" value="P:ornithine biosynthetic process"/>
    <property type="evidence" value="ECO:0007669"/>
    <property type="project" value="TreeGrafter"/>
</dbReference>
<organism evidence="10 11">
    <name type="scientific">Paucilactobacillus suebicus DSM 5007 = KCTC 3549</name>
    <dbReference type="NCBI Taxonomy" id="1423807"/>
    <lineage>
        <taxon>Bacteria</taxon>
        <taxon>Bacillati</taxon>
        <taxon>Bacillota</taxon>
        <taxon>Bacilli</taxon>
        <taxon>Lactobacillales</taxon>
        <taxon>Lactobacillaceae</taxon>
        <taxon>Paucilactobacillus</taxon>
    </lineage>
</organism>
<evidence type="ECO:0000256" key="8">
    <source>
        <dbReference type="ARBA" id="ARBA00023315"/>
    </source>
</evidence>
<dbReference type="RefSeq" id="WP_010622747.1">
    <property type="nucleotide sequence ID" value="NZ_AZGF01000013.1"/>
</dbReference>
<dbReference type="Gene3D" id="3.60.70.12">
    <property type="entry name" value="L-amino peptidase D-ALA esterase/amidase"/>
    <property type="match status" value="1"/>
</dbReference>
<comment type="caution">
    <text evidence="10">The sequence shown here is derived from an EMBL/GenBank/DDBJ whole genome shotgun (WGS) entry which is preliminary data.</text>
</comment>
<dbReference type="FunFam" id="3.10.20.340:FF:000001">
    <property type="entry name" value="Arginine biosynthesis bifunctional protein ArgJ, chloroplastic"/>
    <property type="match status" value="1"/>
</dbReference>
<dbReference type="NCBIfam" id="NF003802">
    <property type="entry name" value="PRK05388.1"/>
    <property type="match status" value="1"/>
</dbReference>
<dbReference type="UniPathway" id="UPA00068">
    <property type="reaction ID" value="UER00106"/>
</dbReference>
<sequence>MKATLTNEIKKLDTYTWPTGFYSDGLHAGLKEEKKDMGWLYSEVPASAAGVYTTNQFQAAPTKLTKLTINVNHQLQAMIMNSANANSCTGPQGTKDAHMMQQLTAQKLNINNDLVGVASTGIIGEQMPMDKITEGIEQLELTKNANVTEAILTTDKHPKTISVQFKINDQTVTMSGFAKGSGMIHPNMATMLGFVTTDANVDGIELQQLLSSQVDETFNQITVDGDTSTNDMVVVMANGMASNQQLTSEHADYPVFVAAFHQVLGFLAKSIAEGGEGATKLVEANVMGALNHEEAQTVAKAIVGSNLVKAAIFGEDPNWGRLMGAIGQTNAHVDVEHVSVWFNDQIIVKNSQAAIFDEGVMKDSLKSNVVTIKVDLNNGDANGQAWGCDLTYQYVKINAAYHS</sequence>
<reference evidence="10 11" key="1">
    <citation type="journal article" date="2015" name="Genome Announc.">
        <title>Expanding the biotechnology potential of lactobacilli through comparative genomics of 213 strains and associated genera.</title>
        <authorList>
            <person name="Sun Z."/>
            <person name="Harris H.M."/>
            <person name="McCann A."/>
            <person name="Guo C."/>
            <person name="Argimon S."/>
            <person name="Zhang W."/>
            <person name="Yang X."/>
            <person name="Jeffery I.B."/>
            <person name="Cooney J.C."/>
            <person name="Kagawa T.F."/>
            <person name="Liu W."/>
            <person name="Song Y."/>
            <person name="Salvetti E."/>
            <person name="Wrobel A."/>
            <person name="Rasinkangas P."/>
            <person name="Parkhill J."/>
            <person name="Rea M.C."/>
            <person name="O'Sullivan O."/>
            <person name="Ritari J."/>
            <person name="Douillard F.P."/>
            <person name="Paul Ross R."/>
            <person name="Yang R."/>
            <person name="Briner A.E."/>
            <person name="Felis G.E."/>
            <person name="de Vos W.M."/>
            <person name="Barrangou R."/>
            <person name="Klaenhammer T.R."/>
            <person name="Caufield P.W."/>
            <person name="Cui Y."/>
            <person name="Zhang H."/>
            <person name="O'Toole P.W."/>
        </authorList>
    </citation>
    <scope>NUCLEOTIDE SEQUENCE [LARGE SCALE GENOMIC DNA]</scope>
    <source>
        <strain evidence="10 11">DSM 5007</strain>
    </source>
</reference>
<dbReference type="PATRIC" id="fig|1423807.3.peg.405"/>
<dbReference type="SUPFAM" id="SSF56266">
    <property type="entry name" value="DmpA/ArgJ-like"/>
    <property type="match status" value="1"/>
</dbReference>
<comment type="catalytic activity">
    <reaction evidence="9">
        <text>N(2)-acetyl-L-ornithine + L-glutamate = N-acetyl-L-glutamate + L-ornithine</text>
        <dbReference type="Rhea" id="RHEA:15349"/>
        <dbReference type="ChEBI" id="CHEBI:29985"/>
        <dbReference type="ChEBI" id="CHEBI:44337"/>
        <dbReference type="ChEBI" id="CHEBI:46911"/>
        <dbReference type="ChEBI" id="CHEBI:57805"/>
        <dbReference type="EC" id="2.3.1.35"/>
    </reaction>
</comment>
<dbReference type="GO" id="GO:0006526">
    <property type="term" value="P:L-arginine biosynthetic process"/>
    <property type="evidence" value="ECO:0007669"/>
    <property type="project" value="UniProtKB-UniRule"/>
</dbReference>
<dbReference type="Gene3D" id="3.30.2330.10">
    <property type="entry name" value="arginine biosynthesis bifunctional protein suprefamily"/>
    <property type="match status" value="1"/>
</dbReference>
<dbReference type="EC" id="2.3.1.1" evidence="9"/>
<dbReference type="GO" id="GO:0005737">
    <property type="term" value="C:cytoplasm"/>
    <property type="evidence" value="ECO:0007669"/>
    <property type="project" value="UniProtKB-SubCell"/>
</dbReference>
<dbReference type="GO" id="GO:0004358">
    <property type="term" value="F:L-glutamate N-acetyltransferase activity, acting on acetyl-L-ornithine as donor"/>
    <property type="evidence" value="ECO:0007669"/>
    <property type="project" value="UniProtKB-UniRule"/>
</dbReference>
<dbReference type="CDD" id="cd02152">
    <property type="entry name" value="OAT"/>
    <property type="match status" value="1"/>
</dbReference>
<dbReference type="FunFam" id="3.30.2330.10:FF:000001">
    <property type="entry name" value="Arginine biosynthesis bifunctional protein ArgJ, mitochondrial"/>
    <property type="match status" value="1"/>
</dbReference>
<evidence type="ECO:0000256" key="9">
    <source>
        <dbReference type="HAMAP-Rule" id="MF_01106"/>
    </source>
</evidence>
<dbReference type="Proteomes" id="UP000051820">
    <property type="component" value="Unassembled WGS sequence"/>
</dbReference>
<feature type="site" description="Cleavage; by autolysis" evidence="9">
    <location>
        <begin position="189"/>
        <end position="190"/>
    </location>
</feature>
<keyword evidence="9" id="KW-0963">Cytoplasm</keyword>
<feature type="binding site" evidence="9">
    <location>
        <position position="179"/>
    </location>
    <ligand>
        <name>substrate</name>
    </ligand>
</feature>
<feature type="active site" description="Nucleophile" evidence="9">
    <location>
        <position position="190"/>
    </location>
</feature>
<dbReference type="AlphaFoldDB" id="A0A0R1W7H5"/>
<dbReference type="InterPro" id="IPR002813">
    <property type="entry name" value="Arg_biosynth_ArgJ"/>
</dbReference>
<keyword evidence="6 9" id="KW-0068">Autocatalytic cleavage</keyword>
<comment type="function">
    <text evidence="9">Catalyzes two activities which are involved in the cyclic version of arginine biosynthesis: the synthesis of N-acetylglutamate from glutamate and acetyl-CoA as the acetyl donor, and of ornithine by transacetylation between N(2)-acetylornithine and glutamate.</text>
</comment>
<evidence type="ECO:0000256" key="5">
    <source>
        <dbReference type="ARBA" id="ARBA00022679"/>
    </source>
</evidence>
<evidence type="ECO:0000256" key="3">
    <source>
        <dbReference type="ARBA" id="ARBA00022571"/>
    </source>
</evidence>
<feature type="binding site" evidence="9">
    <location>
        <position position="403"/>
    </location>
    <ligand>
        <name>substrate</name>
    </ligand>
</feature>
<feature type="binding site" evidence="9">
    <location>
        <position position="276"/>
    </location>
    <ligand>
        <name>substrate</name>
    </ligand>
</feature>
<comment type="similarity">
    <text evidence="1 9">Belongs to the ArgJ family.</text>
</comment>